<dbReference type="SUPFAM" id="SSF140490">
    <property type="entry name" value="Nqo1C-terminal domain-like"/>
    <property type="match status" value="1"/>
</dbReference>
<dbReference type="SUPFAM" id="SSF142984">
    <property type="entry name" value="Nqo1 middle domain-like"/>
    <property type="match status" value="1"/>
</dbReference>
<evidence type="ECO:0000256" key="5">
    <source>
        <dbReference type="ARBA" id="ARBA00023014"/>
    </source>
</evidence>
<dbReference type="Gene3D" id="3.30.70.20">
    <property type="match status" value="2"/>
</dbReference>
<dbReference type="InterPro" id="IPR037225">
    <property type="entry name" value="Nuo51_FMN-bd_sf"/>
</dbReference>
<name>K4LGF1_THEPS</name>
<accession>K4LGF1</accession>
<proteinExistence type="inferred from homology"/>
<organism evidence="7 8">
    <name type="scientific">Thermacetogenium phaeum (strain ATCC BAA-254 / DSM 26808 / PB)</name>
    <dbReference type="NCBI Taxonomy" id="1089553"/>
    <lineage>
        <taxon>Bacteria</taxon>
        <taxon>Bacillati</taxon>
        <taxon>Bacillota</taxon>
        <taxon>Clostridia</taxon>
        <taxon>Thermoanaerobacterales</taxon>
        <taxon>Thermoanaerobacteraceae</taxon>
        <taxon>Thermacetogenium</taxon>
    </lineage>
</organism>
<feature type="domain" description="4Fe-4S ferredoxin-type" evidence="6">
    <location>
        <begin position="595"/>
        <end position="624"/>
    </location>
</feature>
<dbReference type="AlphaFoldDB" id="K4LGF1"/>
<dbReference type="Gene3D" id="3.10.20.600">
    <property type="match status" value="1"/>
</dbReference>
<dbReference type="FunFam" id="3.40.50.11540:FF:000001">
    <property type="entry name" value="NADH dehydrogenase [ubiquinone] flavoprotein 1, mitochondrial"/>
    <property type="match status" value="1"/>
</dbReference>
<dbReference type="Proteomes" id="UP000000467">
    <property type="component" value="Chromosome"/>
</dbReference>
<evidence type="ECO:0000256" key="4">
    <source>
        <dbReference type="ARBA" id="ARBA00023004"/>
    </source>
</evidence>
<evidence type="ECO:0000259" key="6">
    <source>
        <dbReference type="PROSITE" id="PS51379"/>
    </source>
</evidence>
<dbReference type="GO" id="GO:0010181">
    <property type="term" value="F:FMN binding"/>
    <property type="evidence" value="ECO:0007669"/>
    <property type="project" value="InterPro"/>
</dbReference>
<dbReference type="InterPro" id="IPR011538">
    <property type="entry name" value="Nuo51_FMN-bd"/>
</dbReference>
<dbReference type="EC" id="1.6.99.5" evidence="7"/>
<comment type="similarity">
    <text evidence="1">Belongs to the complex I 51 kDa subunit family.</text>
</comment>
<reference evidence="7 8" key="1">
    <citation type="journal article" date="2012" name="BMC Genomics">
        <title>Genome-guided analysis of physiological and morphological traits of the fermentative acetate oxidizer Thermacetogenium phaeum.</title>
        <authorList>
            <person name="Oehler D."/>
            <person name="Poehlein A."/>
            <person name="Leimbach A."/>
            <person name="Muller N."/>
            <person name="Daniel R."/>
            <person name="Gottschalk G."/>
            <person name="Schink B."/>
        </authorList>
    </citation>
    <scope>NUCLEOTIDE SEQUENCE [LARGE SCALE GENOMIC DNA]</scope>
    <source>
        <strain evidence="8">ATCC BAA-254 / DSM 26808 / PB</strain>
    </source>
</reference>
<dbReference type="HOGENOM" id="CLU_014881_3_2_9"/>
<dbReference type="Gene3D" id="3.40.30.10">
    <property type="entry name" value="Glutaredoxin"/>
    <property type="match status" value="1"/>
</dbReference>
<dbReference type="Gene3D" id="1.20.1440.230">
    <property type="entry name" value="NADH-ubiquinone oxidoreductase 51kDa subunit, iron-sulphur binding domain"/>
    <property type="match status" value="1"/>
</dbReference>
<dbReference type="SUPFAM" id="SSF142019">
    <property type="entry name" value="Nqo1 FMN-binding domain-like"/>
    <property type="match status" value="1"/>
</dbReference>
<dbReference type="InterPro" id="IPR036249">
    <property type="entry name" value="Thioredoxin-like_sf"/>
</dbReference>
<feature type="domain" description="4Fe-4S ferredoxin-type" evidence="6">
    <location>
        <begin position="565"/>
        <end position="594"/>
    </location>
</feature>
<dbReference type="Pfam" id="PF01512">
    <property type="entry name" value="Complex1_51K"/>
    <property type="match status" value="1"/>
</dbReference>
<dbReference type="EMBL" id="CP003732">
    <property type="protein sequence ID" value="AFV11055.1"/>
    <property type="molecule type" value="Genomic_DNA"/>
</dbReference>
<dbReference type="FunFam" id="1.20.1440.230:FF:000001">
    <property type="entry name" value="Mitochondrial NADH dehydrogenase flavoprotein 1"/>
    <property type="match status" value="1"/>
</dbReference>
<dbReference type="STRING" id="1089553.Tph_c08250"/>
<dbReference type="Gene3D" id="3.40.50.11540">
    <property type="entry name" value="NADH-ubiquinone oxidoreductase 51kDa subunit"/>
    <property type="match status" value="1"/>
</dbReference>
<dbReference type="PROSITE" id="PS00198">
    <property type="entry name" value="4FE4S_FER_1"/>
    <property type="match status" value="1"/>
</dbReference>
<dbReference type="GO" id="GO:0051539">
    <property type="term" value="F:4 iron, 4 sulfur cluster binding"/>
    <property type="evidence" value="ECO:0007669"/>
    <property type="project" value="UniProtKB-KW"/>
</dbReference>
<dbReference type="GO" id="GO:0008137">
    <property type="term" value="F:NADH dehydrogenase (ubiquinone) activity"/>
    <property type="evidence" value="ECO:0007669"/>
    <property type="project" value="InterPro"/>
</dbReference>
<dbReference type="Gene3D" id="6.10.250.1450">
    <property type="match status" value="1"/>
</dbReference>
<sequence length="630" mass="68689">MKELEILKKEGLSTLYPERVKISVGRATCGRAAGAEDVYTFLQDVVARRGLEWDVSTVGCLGFCQGEPLVTVQQPGWPRYVYSRVDRRLAEQIVEGVAAGKLPKRRLLGKIYSDDLLLTGEKVDLAPEGDHPLEKNPFYGPQVRIATRNCGYINPESIAEYVARGGYLALKKAVQMQPEEIIEEVVKSGLRGRGGAGFLTGKKWGFARAASGDVKYVICNADEGDPGAYMDRSILEGDPHTVLEGMAIGGYAIGAQTGIIYCRAEYPLAVATLKEAIRQAEKQGFLGDNIFGSGFSFRIRVVEGRGAFVCGEETALIASIEGRMGEPRPRPPFPAQKGLWGKPTNINNVETWANIPPIIMRGGDWFAGVGTATSSGTKVFALVGDIKNNGLVEVPMGTTLRQIVYDIGGGTGVFDLKAVQTGGPSGGCIPASLIDLPVDYDALTRAGAIMGSGGMVVMNERSCMVDVARFFIAFTQDESCGKCLPCREGTRQMLELLDKICKGEAEMSDLELLEELAYAVKDTALCGLGQTAPNPVLSTLKYFRDEYEAHIRERFCPAGVCRELFELTVDEEKCKSCGRCSEVCPQGAIVGEKDKPYRLDQDKCIRCRACLNTCRHKAIRVVPRRRYQPR</sequence>
<dbReference type="PANTHER" id="PTHR43578:SF3">
    <property type="entry name" value="NADH-QUINONE OXIDOREDUCTASE SUBUNIT F"/>
    <property type="match status" value="1"/>
</dbReference>
<dbReference type="InterPro" id="IPR017896">
    <property type="entry name" value="4Fe4S_Fe-S-bd"/>
</dbReference>
<evidence type="ECO:0000256" key="2">
    <source>
        <dbReference type="ARBA" id="ARBA00022485"/>
    </source>
</evidence>
<dbReference type="InterPro" id="IPR017900">
    <property type="entry name" value="4Fe4S_Fe_S_CS"/>
</dbReference>
<dbReference type="CDD" id="cd02980">
    <property type="entry name" value="TRX_Fd_family"/>
    <property type="match status" value="1"/>
</dbReference>
<dbReference type="InterPro" id="IPR001949">
    <property type="entry name" value="NADH-UbQ_OxRdtase_51kDa_CS"/>
</dbReference>
<dbReference type="Pfam" id="PF10589">
    <property type="entry name" value="NADH_4Fe-4S"/>
    <property type="match status" value="1"/>
</dbReference>
<dbReference type="InterPro" id="IPR019575">
    <property type="entry name" value="Nuop51_4Fe4S-bd"/>
</dbReference>
<dbReference type="GO" id="GO:0046872">
    <property type="term" value="F:metal ion binding"/>
    <property type="evidence" value="ECO:0007669"/>
    <property type="project" value="UniProtKB-KW"/>
</dbReference>
<evidence type="ECO:0000256" key="1">
    <source>
        <dbReference type="ARBA" id="ARBA00007523"/>
    </source>
</evidence>
<keyword evidence="4" id="KW-0408">Iron</keyword>
<evidence type="ECO:0000256" key="3">
    <source>
        <dbReference type="ARBA" id="ARBA00022723"/>
    </source>
</evidence>
<protein>
    <submittedName>
        <fullName evidence="7">NADH-quinone oxidoreductase 51 kDa subunit F</fullName>
        <ecNumber evidence="7">1.6.99.5</ecNumber>
    </submittedName>
</protein>
<keyword evidence="5" id="KW-0411">Iron-sulfur</keyword>
<dbReference type="GO" id="GO:0016491">
    <property type="term" value="F:oxidoreductase activity"/>
    <property type="evidence" value="ECO:0007669"/>
    <property type="project" value="UniProtKB-KW"/>
</dbReference>
<dbReference type="SUPFAM" id="SSF52833">
    <property type="entry name" value="Thioredoxin-like"/>
    <property type="match status" value="1"/>
</dbReference>
<dbReference type="PROSITE" id="PS00645">
    <property type="entry name" value="COMPLEX1_51K_2"/>
    <property type="match status" value="1"/>
</dbReference>
<dbReference type="KEGG" id="tpz:Tph_c08250"/>
<dbReference type="eggNOG" id="COG1894">
    <property type="taxonomic scope" value="Bacteria"/>
</dbReference>
<keyword evidence="3" id="KW-0479">Metal-binding</keyword>
<dbReference type="PROSITE" id="PS51379">
    <property type="entry name" value="4FE4S_FER_2"/>
    <property type="match status" value="2"/>
</dbReference>
<keyword evidence="2" id="KW-0004">4Fe-4S</keyword>
<evidence type="ECO:0000313" key="7">
    <source>
        <dbReference type="EMBL" id="AFV11055.1"/>
    </source>
</evidence>
<keyword evidence="7" id="KW-0560">Oxidoreductase</keyword>
<keyword evidence="8" id="KW-1185">Reference proteome</keyword>
<dbReference type="PANTHER" id="PTHR43578">
    <property type="entry name" value="NADH-QUINONE OXIDOREDUCTASE SUBUNIT F"/>
    <property type="match status" value="1"/>
</dbReference>
<dbReference type="SMART" id="SM00928">
    <property type="entry name" value="NADH_4Fe-4S"/>
    <property type="match status" value="1"/>
</dbReference>
<dbReference type="Pfam" id="PF00037">
    <property type="entry name" value="Fer4"/>
    <property type="match status" value="2"/>
</dbReference>
<gene>
    <name evidence="7" type="primary">nuoF3</name>
    <name evidence="7" type="ordered locus">Tph_c08250</name>
</gene>
<dbReference type="RefSeq" id="WP_015049936.1">
    <property type="nucleotide sequence ID" value="NC_018870.1"/>
</dbReference>
<dbReference type="SUPFAM" id="SSF54862">
    <property type="entry name" value="4Fe-4S ferredoxins"/>
    <property type="match status" value="1"/>
</dbReference>
<dbReference type="InterPro" id="IPR037207">
    <property type="entry name" value="Nuop51_4Fe4S-bd_sf"/>
</dbReference>
<evidence type="ECO:0000313" key="8">
    <source>
        <dbReference type="Proteomes" id="UP000000467"/>
    </source>
</evidence>